<sequence>MEISMDIRETLLELINSETIRYSYMAIEKLIIVMMKDYLGSQNKRLFAENEVVHGISDMILPDGIDSDDSCIAAEIKMYRHKQMSLRVIYDTIGRFSINRGEINKLLLIVVNELPDGIRNRIEEKKKQLNFELIIWDMDDLVRIFSYNESLFVDTYNNLNAVLLRDTINNGISRNNSTYLEKRKKYVEQLHTQYENDNIVLFLGAGASNEAKIATWDTLISELFVALIDKQLSANHIQIEKKDKKKIVKEVINQNGNSPLLQTRFLRNGFENDFEELVRDILYKSAVDTSDLLEEIGQLCIPNRGKLGVRAIINYNFDDLVEKNLKRLRVKYHSIYGEGMIPDTDELGIYHVHGFLPQEKENYENLTKSLLVFSEEGYHKLMLEPYNWANISQLNYMINNTCLFIGLSMTDPNMRRLLEIAAQKRTENDGECQHYAIMRRFKIKDSEEVESIKSFERVNESLQESFFKELGVNVLWIDEFSEIPILLKQIKGNYDSY</sequence>
<name>A0A6L5T7D8_9FIRM</name>
<protein>
    <submittedName>
        <fullName evidence="1">Uncharacterized protein</fullName>
    </submittedName>
</protein>
<proteinExistence type="predicted"/>
<dbReference type="Proteomes" id="UP000479563">
    <property type="component" value="Unassembled WGS sequence"/>
</dbReference>
<accession>A0A6L5T7D8</accession>
<comment type="caution">
    <text evidence="1">The sequence shown here is derived from an EMBL/GenBank/DDBJ whole genome shotgun (WGS) entry which is preliminary data.</text>
</comment>
<dbReference type="Pfam" id="PF13289">
    <property type="entry name" value="SIR2_2"/>
    <property type="match status" value="1"/>
</dbReference>
<gene>
    <name evidence="1" type="ORF">GKE07_03810</name>
</gene>
<dbReference type="AlphaFoldDB" id="A0A6L5T7D8"/>
<evidence type="ECO:0000313" key="2">
    <source>
        <dbReference type="Proteomes" id="UP000479563"/>
    </source>
</evidence>
<reference evidence="1 2" key="1">
    <citation type="journal article" date="2019" name="Nat. Med.">
        <title>A library of human gut bacterial isolates paired with longitudinal multiomics data enables mechanistic microbiome research.</title>
        <authorList>
            <person name="Poyet M."/>
            <person name="Groussin M."/>
            <person name="Gibbons S.M."/>
            <person name="Avila-Pacheco J."/>
            <person name="Jiang X."/>
            <person name="Kearney S.M."/>
            <person name="Perrotta A.R."/>
            <person name="Berdy B."/>
            <person name="Zhao S."/>
            <person name="Lieberman T.D."/>
            <person name="Swanson P.K."/>
            <person name="Smith M."/>
            <person name="Roesemann S."/>
            <person name="Alexander J.E."/>
            <person name="Rich S.A."/>
            <person name="Livny J."/>
            <person name="Vlamakis H."/>
            <person name="Clish C."/>
            <person name="Bullock K."/>
            <person name="Deik A."/>
            <person name="Scott J."/>
            <person name="Pierce K.A."/>
            <person name="Xavier R.J."/>
            <person name="Alm E.J."/>
        </authorList>
    </citation>
    <scope>NUCLEOTIDE SEQUENCE [LARGE SCALE GENOMIC DNA]</scope>
    <source>
        <strain evidence="1 2">BIOML-A11</strain>
    </source>
</reference>
<dbReference type="EMBL" id="WKQP01000004">
    <property type="protein sequence ID" value="MSC59350.1"/>
    <property type="molecule type" value="Genomic_DNA"/>
</dbReference>
<organism evidence="1 2">
    <name type="scientific">Agathobacter rectalis</name>
    <dbReference type="NCBI Taxonomy" id="39491"/>
    <lineage>
        <taxon>Bacteria</taxon>
        <taxon>Bacillati</taxon>
        <taxon>Bacillota</taxon>
        <taxon>Clostridia</taxon>
        <taxon>Lachnospirales</taxon>
        <taxon>Lachnospiraceae</taxon>
        <taxon>Agathobacter</taxon>
    </lineage>
</organism>
<evidence type="ECO:0000313" key="1">
    <source>
        <dbReference type="EMBL" id="MSC59350.1"/>
    </source>
</evidence>